<dbReference type="InterPro" id="IPR000315">
    <property type="entry name" value="Znf_B-box"/>
</dbReference>
<evidence type="ECO:0000313" key="5">
    <source>
        <dbReference type="EMBL" id="CAG2188778.1"/>
    </source>
</evidence>
<proteinExistence type="predicted"/>
<dbReference type="EC" id="2.3.2.27" evidence="5"/>
<reference evidence="5" key="1">
    <citation type="submission" date="2021-03" db="EMBL/GenBank/DDBJ databases">
        <authorList>
            <person name="Bekaert M."/>
        </authorList>
    </citation>
    <scope>NUCLEOTIDE SEQUENCE</scope>
</reference>
<sequence>MSCEENQKSSSKSQVKGGILKNSRKGQEEENTAQVPVPAHKACELCEGASYEWKCIECNQFVCTNCKRIHKRQTATRKHQIVDITDVGSDPEASSSCDTHKSELYTLYCKDCTVLVCTRCITTTHESHSFCEIEKVAGKTKKRLEEYVESLRESLRKSNEVADRFHRDKRKALKTYDSVIKSVNENIKKIIEDLEKGREGLTQTIENAKSEASQEVKQCEKEYEDRKNKICRLINASELALQSNDNIRIVQHQSSVEDLIDVLPPEVEDIEINVPKFVPVYDTFPLKPEDIIGKVHIDASREKKRHPPLRKKDSILSRISLDTDVGPLMTTSIRHSFRVQSLSDRSVGCIAVVSDNEAWVACPYDQNVCLVRRNGSLTKEVPTDFNISDIAITKSGDLLLSSAESRSLKLLCKDEIGFRDFMDTFPSEPHGVSVAGNGEILVCLTDGDFGHVTRLSETGKIKQEYDTYVVKEQCYLLRKPVRCVETSNGDMWILDEAAKKIVVLNSEGNFKFLWDGPNNENGKIRIEPSGLDCDDNGNILVTDYDNDKIYLINADTSETETLQIEVKKEPIRDPYGIAIHADKFVWVGCDDGVVHVMRYQRQMP</sequence>
<gene>
    <name evidence="5" type="ORF">MEDL_4198</name>
</gene>
<dbReference type="OrthoDB" id="6069592at2759"/>
<keyword evidence="1" id="KW-0862">Zinc</keyword>
<keyword evidence="5" id="KW-0808">Transferase</keyword>
<comment type="caution">
    <text evidence="5">The sequence shown here is derived from an EMBL/GenBank/DDBJ whole genome shotgun (WGS) entry which is preliminary data.</text>
</comment>
<keyword evidence="1" id="KW-0863">Zinc-finger</keyword>
<evidence type="ECO:0000259" key="4">
    <source>
        <dbReference type="PROSITE" id="PS50119"/>
    </source>
</evidence>
<evidence type="ECO:0000256" key="3">
    <source>
        <dbReference type="SAM" id="MobiDB-lite"/>
    </source>
</evidence>
<dbReference type="SUPFAM" id="SSF57845">
    <property type="entry name" value="B-box zinc-binding domain"/>
    <property type="match status" value="1"/>
</dbReference>
<keyword evidence="6" id="KW-1185">Reference proteome</keyword>
<dbReference type="Gene3D" id="2.120.10.30">
    <property type="entry name" value="TolB, C-terminal domain"/>
    <property type="match status" value="1"/>
</dbReference>
<keyword evidence="1" id="KW-0479">Metal-binding</keyword>
<evidence type="ECO:0000313" key="6">
    <source>
        <dbReference type="Proteomes" id="UP000683360"/>
    </source>
</evidence>
<feature type="region of interest" description="Disordered" evidence="3">
    <location>
        <begin position="1"/>
        <end position="33"/>
    </location>
</feature>
<dbReference type="SUPFAM" id="SSF101898">
    <property type="entry name" value="NHL repeat"/>
    <property type="match status" value="1"/>
</dbReference>
<dbReference type="AlphaFoldDB" id="A0A8S3Q3N8"/>
<evidence type="ECO:0000256" key="1">
    <source>
        <dbReference type="PROSITE-ProRule" id="PRU00024"/>
    </source>
</evidence>
<dbReference type="SMART" id="SM00336">
    <property type="entry name" value="BBOX"/>
    <property type="match status" value="2"/>
</dbReference>
<protein>
    <submittedName>
        <fullName evidence="5">TRIM71</fullName>
        <ecNumber evidence="5">2.3.2.27</ecNumber>
    </submittedName>
</protein>
<feature type="domain" description="B box-type" evidence="4">
    <location>
        <begin position="92"/>
        <end position="133"/>
    </location>
</feature>
<keyword evidence="2" id="KW-0175">Coiled coil</keyword>
<feature type="coiled-coil region" evidence="2">
    <location>
        <begin position="141"/>
        <end position="229"/>
    </location>
</feature>
<dbReference type="CDD" id="cd19757">
    <property type="entry name" value="Bbox1"/>
    <property type="match status" value="1"/>
</dbReference>
<dbReference type="PANTHER" id="PTHR25462:SF296">
    <property type="entry name" value="MEIOTIC P26, ISOFORM F"/>
    <property type="match status" value="1"/>
</dbReference>
<organism evidence="5 6">
    <name type="scientific">Mytilus edulis</name>
    <name type="common">Blue mussel</name>
    <dbReference type="NCBI Taxonomy" id="6550"/>
    <lineage>
        <taxon>Eukaryota</taxon>
        <taxon>Metazoa</taxon>
        <taxon>Spiralia</taxon>
        <taxon>Lophotrochozoa</taxon>
        <taxon>Mollusca</taxon>
        <taxon>Bivalvia</taxon>
        <taxon>Autobranchia</taxon>
        <taxon>Pteriomorphia</taxon>
        <taxon>Mytilida</taxon>
        <taxon>Mytiloidea</taxon>
        <taxon>Mytilidae</taxon>
        <taxon>Mytilinae</taxon>
        <taxon>Mytilus</taxon>
    </lineage>
</organism>
<dbReference type="EMBL" id="CAJPWZ010000275">
    <property type="protein sequence ID" value="CAG2188778.1"/>
    <property type="molecule type" value="Genomic_DNA"/>
</dbReference>
<feature type="domain" description="B box-type" evidence="4">
    <location>
        <begin position="38"/>
        <end position="84"/>
    </location>
</feature>
<accession>A0A8S3Q3N8</accession>
<dbReference type="PANTHER" id="PTHR25462">
    <property type="entry name" value="BONUS, ISOFORM C-RELATED"/>
    <property type="match status" value="1"/>
</dbReference>
<dbReference type="Gene3D" id="3.30.160.60">
    <property type="entry name" value="Classic Zinc Finger"/>
    <property type="match status" value="1"/>
</dbReference>
<dbReference type="CDD" id="cd19756">
    <property type="entry name" value="Bbox2"/>
    <property type="match status" value="1"/>
</dbReference>
<dbReference type="InterPro" id="IPR011042">
    <property type="entry name" value="6-blade_b-propeller_TolB-like"/>
</dbReference>
<dbReference type="GO" id="GO:0008270">
    <property type="term" value="F:zinc ion binding"/>
    <property type="evidence" value="ECO:0007669"/>
    <property type="project" value="UniProtKB-KW"/>
</dbReference>
<evidence type="ECO:0000256" key="2">
    <source>
        <dbReference type="SAM" id="Coils"/>
    </source>
</evidence>
<keyword evidence="5" id="KW-0012">Acyltransferase</keyword>
<dbReference type="Proteomes" id="UP000683360">
    <property type="component" value="Unassembled WGS sequence"/>
</dbReference>
<dbReference type="Pfam" id="PF00643">
    <property type="entry name" value="zf-B_box"/>
    <property type="match status" value="1"/>
</dbReference>
<dbReference type="PROSITE" id="PS50119">
    <property type="entry name" value="ZF_BBOX"/>
    <property type="match status" value="2"/>
</dbReference>
<name>A0A8S3Q3N8_MYTED</name>
<dbReference type="InterPro" id="IPR047153">
    <property type="entry name" value="TRIM45/56/19-like"/>
</dbReference>
<dbReference type="GO" id="GO:0061630">
    <property type="term" value="F:ubiquitin protein ligase activity"/>
    <property type="evidence" value="ECO:0007669"/>
    <property type="project" value="UniProtKB-EC"/>
</dbReference>